<keyword evidence="2" id="KW-1185">Reference proteome</keyword>
<proteinExistence type="predicted"/>
<evidence type="ECO:0000313" key="2">
    <source>
        <dbReference type="Proteomes" id="UP001597114"/>
    </source>
</evidence>
<dbReference type="EMBL" id="JBHUCO010000012">
    <property type="protein sequence ID" value="MFD1518321.1"/>
    <property type="molecule type" value="Genomic_DNA"/>
</dbReference>
<protein>
    <submittedName>
        <fullName evidence="1">Uncharacterized protein</fullName>
    </submittedName>
</protein>
<accession>A0ABW4ETJ8</accession>
<reference evidence="2" key="1">
    <citation type="journal article" date="2019" name="Int. J. Syst. Evol. Microbiol.">
        <title>The Global Catalogue of Microorganisms (GCM) 10K type strain sequencing project: providing services to taxonomists for standard genome sequencing and annotation.</title>
        <authorList>
            <consortium name="The Broad Institute Genomics Platform"/>
            <consortium name="The Broad Institute Genome Sequencing Center for Infectious Disease"/>
            <person name="Wu L."/>
            <person name="Ma J."/>
        </authorList>
    </citation>
    <scope>NUCLEOTIDE SEQUENCE [LARGE SCALE GENOMIC DNA]</scope>
    <source>
        <strain evidence="2">CCM 7043</strain>
    </source>
</reference>
<sequence length="45" mass="4802">MEVVFPRPAPRAALTEFAERRGDIATVAAAVDLEASREVQAGSDM</sequence>
<name>A0ABW4ETJ8_9PSEU</name>
<organism evidence="1 2">
    <name type="scientific">Pseudonocardia yunnanensis</name>
    <dbReference type="NCBI Taxonomy" id="58107"/>
    <lineage>
        <taxon>Bacteria</taxon>
        <taxon>Bacillati</taxon>
        <taxon>Actinomycetota</taxon>
        <taxon>Actinomycetes</taxon>
        <taxon>Pseudonocardiales</taxon>
        <taxon>Pseudonocardiaceae</taxon>
        <taxon>Pseudonocardia</taxon>
    </lineage>
</organism>
<gene>
    <name evidence="1" type="ORF">ACFSJD_12530</name>
</gene>
<dbReference type="Proteomes" id="UP001597114">
    <property type="component" value="Unassembled WGS sequence"/>
</dbReference>
<dbReference type="RefSeq" id="WP_344720531.1">
    <property type="nucleotide sequence ID" value="NZ_BAAAUS010000006.1"/>
</dbReference>
<comment type="caution">
    <text evidence="1">The sequence shown here is derived from an EMBL/GenBank/DDBJ whole genome shotgun (WGS) entry which is preliminary data.</text>
</comment>
<evidence type="ECO:0000313" key="1">
    <source>
        <dbReference type="EMBL" id="MFD1518321.1"/>
    </source>
</evidence>